<name>A0A3N0B4Z4_9ACTN</name>
<gene>
    <name evidence="1" type="ORF">DMP06_01430</name>
</gene>
<dbReference type="Proteomes" id="UP000269591">
    <property type="component" value="Unassembled WGS sequence"/>
</dbReference>
<dbReference type="PANTHER" id="PTHR30087:SF1">
    <property type="entry name" value="HYPOTHETICAL CYTOSOLIC PROTEIN"/>
    <property type="match status" value="1"/>
</dbReference>
<dbReference type="PANTHER" id="PTHR30087">
    <property type="entry name" value="INNER MEMBRANE PROTEIN"/>
    <property type="match status" value="1"/>
</dbReference>
<reference evidence="2" key="1">
    <citation type="submission" date="2018-05" db="EMBL/GenBank/DDBJ databases">
        <title>Genome Sequencing of selected type strains of the family Eggerthellaceae.</title>
        <authorList>
            <person name="Danylec N."/>
            <person name="Stoll D.A."/>
            <person name="Doetsch A."/>
            <person name="Huch M."/>
        </authorList>
    </citation>
    <scope>NUCLEOTIDE SEQUENCE [LARGE SCALE GENOMIC DNA]</scope>
    <source>
        <strain evidence="2">DSM 24851</strain>
    </source>
</reference>
<dbReference type="InterPro" id="IPR007553">
    <property type="entry name" value="2-thiour_desulf"/>
</dbReference>
<dbReference type="Pfam" id="PF04463">
    <property type="entry name" value="2-thiour_desulf"/>
    <property type="match status" value="1"/>
</dbReference>
<keyword evidence="2" id="KW-1185">Reference proteome</keyword>
<organism evidence="1 2">
    <name type="scientific">Slackia equolifaciens</name>
    <dbReference type="NCBI Taxonomy" id="498718"/>
    <lineage>
        <taxon>Bacteria</taxon>
        <taxon>Bacillati</taxon>
        <taxon>Actinomycetota</taxon>
        <taxon>Coriobacteriia</taxon>
        <taxon>Eggerthellales</taxon>
        <taxon>Eggerthellaceae</taxon>
        <taxon>Slackia</taxon>
    </lineage>
</organism>
<dbReference type="OrthoDB" id="9132139at2"/>
<comment type="caution">
    <text evidence="1">The sequence shown here is derived from an EMBL/GenBank/DDBJ whole genome shotgun (WGS) entry which is preliminary data.</text>
</comment>
<evidence type="ECO:0000313" key="2">
    <source>
        <dbReference type="Proteomes" id="UP000269591"/>
    </source>
</evidence>
<proteinExistence type="predicted"/>
<dbReference type="AlphaFoldDB" id="A0A3N0B4Z4"/>
<sequence length="198" mass="20621">MSTDSAKPAVAVSACLLGEECTWRGGHNALPADAIARLREACELVPICPEVQGGLPTPRPPSEIVNARPASGDEGVRGTVSSCALANEDFCSADEGEALEDACLRVLTNEGKDVTAQFQAGALAALADARTAGCRFALLKEKSPSCGFGRIYDGTFSGVLVEGSGIAACMFADAGIRVFGESRVEELLAFIRQGRVRE</sequence>
<dbReference type="EMBL" id="QIBX01000001">
    <property type="protein sequence ID" value="RNL42192.1"/>
    <property type="molecule type" value="Genomic_DNA"/>
</dbReference>
<evidence type="ECO:0000313" key="1">
    <source>
        <dbReference type="EMBL" id="RNL42192.1"/>
    </source>
</evidence>
<accession>A0A3N0B4Z4</accession>
<protein>
    <submittedName>
        <fullName evidence="1">DUF523 domain-containing protein</fullName>
    </submittedName>
</protein>